<dbReference type="SUPFAM" id="SSF46785">
    <property type="entry name" value="Winged helix' DNA-binding domain"/>
    <property type="match status" value="1"/>
</dbReference>
<comment type="caution">
    <text evidence="6">The sequence shown here is derived from an EMBL/GenBank/DDBJ whole genome shotgun (WGS) entry which is preliminary data.</text>
</comment>
<organism evidence="6 7">
    <name type="scientific">Proteobacteria bacterium 228</name>
    <dbReference type="NCBI Taxonomy" id="2083153"/>
    <lineage>
        <taxon>Bacteria</taxon>
        <taxon>Pseudomonadati</taxon>
        <taxon>Pseudomonadota</taxon>
    </lineage>
</organism>
<dbReference type="EMBL" id="PRLP01000058">
    <property type="protein sequence ID" value="PPC76004.1"/>
    <property type="molecule type" value="Genomic_DNA"/>
</dbReference>
<proteinExistence type="inferred from homology"/>
<evidence type="ECO:0000313" key="6">
    <source>
        <dbReference type="EMBL" id="PPC76004.1"/>
    </source>
</evidence>
<evidence type="ECO:0000256" key="3">
    <source>
        <dbReference type="ARBA" id="ARBA00023125"/>
    </source>
</evidence>
<dbReference type="InterPro" id="IPR036390">
    <property type="entry name" value="WH_DNA-bd_sf"/>
</dbReference>
<reference evidence="6 7" key="1">
    <citation type="submission" date="2018-02" db="EMBL/GenBank/DDBJ databases">
        <title>novel marine gammaproteobacteria from coastal saline agro ecosystem.</title>
        <authorList>
            <person name="Krishnan R."/>
            <person name="Ramesh Kumar N."/>
        </authorList>
    </citation>
    <scope>NUCLEOTIDE SEQUENCE [LARGE SCALE GENOMIC DNA]</scope>
    <source>
        <strain evidence="6 7">228</strain>
    </source>
</reference>
<keyword evidence="3" id="KW-0238">DNA-binding</keyword>
<dbReference type="Pfam" id="PF00126">
    <property type="entry name" value="HTH_1"/>
    <property type="match status" value="1"/>
</dbReference>
<evidence type="ECO:0000313" key="7">
    <source>
        <dbReference type="Proteomes" id="UP000238196"/>
    </source>
</evidence>
<comment type="similarity">
    <text evidence="1">Belongs to the LysR transcriptional regulatory family.</text>
</comment>
<evidence type="ECO:0000256" key="2">
    <source>
        <dbReference type="ARBA" id="ARBA00023015"/>
    </source>
</evidence>
<dbReference type="AlphaFoldDB" id="A0A2S5KMF0"/>
<name>A0A2S5KMF0_9PROT</name>
<dbReference type="OrthoDB" id="8587655at2"/>
<dbReference type="InterPro" id="IPR036388">
    <property type="entry name" value="WH-like_DNA-bd_sf"/>
</dbReference>
<dbReference type="CDD" id="cd05466">
    <property type="entry name" value="PBP2_LTTR_substrate"/>
    <property type="match status" value="1"/>
</dbReference>
<protein>
    <submittedName>
        <fullName evidence="6">LysR family transcriptional regulator</fullName>
    </submittedName>
</protein>
<dbReference type="PANTHER" id="PTHR30126">
    <property type="entry name" value="HTH-TYPE TRANSCRIPTIONAL REGULATOR"/>
    <property type="match status" value="1"/>
</dbReference>
<dbReference type="InterPro" id="IPR000847">
    <property type="entry name" value="LysR_HTH_N"/>
</dbReference>
<dbReference type="Proteomes" id="UP000238196">
    <property type="component" value="Unassembled WGS sequence"/>
</dbReference>
<dbReference type="GO" id="GO:0003700">
    <property type="term" value="F:DNA-binding transcription factor activity"/>
    <property type="evidence" value="ECO:0007669"/>
    <property type="project" value="InterPro"/>
</dbReference>
<dbReference type="PANTHER" id="PTHR30126:SF98">
    <property type="entry name" value="HTH-TYPE TRANSCRIPTIONAL ACTIVATOR BAUR"/>
    <property type="match status" value="1"/>
</dbReference>
<accession>A0A2S5KMF0</accession>
<dbReference type="GO" id="GO:0000976">
    <property type="term" value="F:transcription cis-regulatory region binding"/>
    <property type="evidence" value="ECO:0007669"/>
    <property type="project" value="TreeGrafter"/>
</dbReference>
<evidence type="ECO:0000259" key="5">
    <source>
        <dbReference type="PROSITE" id="PS50931"/>
    </source>
</evidence>
<feature type="domain" description="HTH lysR-type" evidence="5">
    <location>
        <begin position="17"/>
        <end position="74"/>
    </location>
</feature>
<dbReference type="Pfam" id="PF03466">
    <property type="entry name" value="LysR_substrate"/>
    <property type="match status" value="1"/>
</dbReference>
<evidence type="ECO:0000256" key="1">
    <source>
        <dbReference type="ARBA" id="ARBA00009437"/>
    </source>
</evidence>
<gene>
    <name evidence="6" type="ORF">C4K68_17675</name>
</gene>
<evidence type="ECO:0000256" key="4">
    <source>
        <dbReference type="ARBA" id="ARBA00023163"/>
    </source>
</evidence>
<dbReference type="SUPFAM" id="SSF53850">
    <property type="entry name" value="Periplasmic binding protein-like II"/>
    <property type="match status" value="1"/>
</dbReference>
<sequence length="306" mass="34227">MKSPTKSHKAIGQISDIDIRLLKIFKAVVDNGGFAAAEVQLNISRPAISIAISDLEKRLDLRLCQRGRSGFTLTEEGQEIYNASLQLLVSLETFKTQVNAIHHQLKGELNIGITDNLVTLPHMRITHALAALKKAGPEVRINIRMIPPNDIELGVLDSRLHIGVIPELRPLQGLNYYPLYEETSQLYCSAGHPLYSRSDDELQPEDIYDCDAVVPAFAQIAEIKSKHQLLNSQATATDREGIAFLILTGHFIGYLPTHFAQRWVRDGLMRPLLPRQLYFGTQYSAITRKAARPNLILEKYLDALGI</sequence>
<dbReference type="Gene3D" id="3.40.190.10">
    <property type="entry name" value="Periplasmic binding protein-like II"/>
    <property type="match status" value="2"/>
</dbReference>
<dbReference type="InterPro" id="IPR005119">
    <property type="entry name" value="LysR_subst-bd"/>
</dbReference>
<keyword evidence="2" id="KW-0805">Transcription regulation</keyword>
<keyword evidence="4" id="KW-0804">Transcription</keyword>
<dbReference type="Gene3D" id="1.10.10.10">
    <property type="entry name" value="Winged helix-like DNA-binding domain superfamily/Winged helix DNA-binding domain"/>
    <property type="match status" value="1"/>
</dbReference>
<dbReference type="PROSITE" id="PS50931">
    <property type="entry name" value="HTH_LYSR"/>
    <property type="match status" value="1"/>
</dbReference>